<reference evidence="2 3" key="1">
    <citation type="journal article" date="2012" name="Science">
        <title>The Paleozoic origin of enzymatic lignin decomposition reconstructed from 31 fungal genomes.</title>
        <authorList>
            <person name="Floudas D."/>
            <person name="Binder M."/>
            <person name="Riley R."/>
            <person name="Barry K."/>
            <person name="Blanchette R.A."/>
            <person name="Henrissat B."/>
            <person name="Martinez A.T."/>
            <person name="Otillar R."/>
            <person name="Spatafora J.W."/>
            <person name="Yadav J.S."/>
            <person name="Aerts A."/>
            <person name="Benoit I."/>
            <person name="Boyd A."/>
            <person name="Carlson A."/>
            <person name="Copeland A."/>
            <person name="Coutinho P.M."/>
            <person name="de Vries R.P."/>
            <person name="Ferreira P."/>
            <person name="Findley K."/>
            <person name="Foster B."/>
            <person name="Gaskell J."/>
            <person name="Glotzer D."/>
            <person name="Gorecki P."/>
            <person name="Heitman J."/>
            <person name="Hesse C."/>
            <person name="Hori C."/>
            <person name="Igarashi K."/>
            <person name="Jurgens J.A."/>
            <person name="Kallen N."/>
            <person name="Kersten P."/>
            <person name="Kohler A."/>
            <person name="Kuees U."/>
            <person name="Kumar T.K.A."/>
            <person name="Kuo A."/>
            <person name="LaButti K."/>
            <person name="Larrondo L.F."/>
            <person name="Lindquist E."/>
            <person name="Ling A."/>
            <person name="Lombard V."/>
            <person name="Lucas S."/>
            <person name="Lundell T."/>
            <person name="Martin R."/>
            <person name="McLaughlin D.J."/>
            <person name="Morgenstern I."/>
            <person name="Morin E."/>
            <person name="Murat C."/>
            <person name="Nagy L.G."/>
            <person name="Nolan M."/>
            <person name="Ohm R.A."/>
            <person name="Patyshakuliyeva A."/>
            <person name="Rokas A."/>
            <person name="Ruiz-Duenas F.J."/>
            <person name="Sabat G."/>
            <person name="Salamov A."/>
            <person name="Samejima M."/>
            <person name="Schmutz J."/>
            <person name="Slot J.C."/>
            <person name="St John F."/>
            <person name="Stenlid J."/>
            <person name="Sun H."/>
            <person name="Sun S."/>
            <person name="Syed K."/>
            <person name="Tsang A."/>
            <person name="Wiebenga A."/>
            <person name="Young D."/>
            <person name="Pisabarro A."/>
            <person name="Eastwood D.C."/>
            <person name="Martin F."/>
            <person name="Cullen D."/>
            <person name="Grigoriev I.V."/>
            <person name="Hibbett D.S."/>
        </authorList>
    </citation>
    <scope>NUCLEOTIDE SEQUENCE [LARGE SCALE GENOMIC DNA]</scope>
    <source>
        <strain evidence="2 3">ATCC 11539</strain>
    </source>
</reference>
<feature type="region of interest" description="Disordered" evidence="1">
    <location>
        <begin position="534"/>
        <end position="564"/>
    </location>
</feature>
<evidence type="ECO:0000313" key="3">
    <source>
        <dbReference type="Proteomes" id="UP000030669"/>
    </source>
</evidence>
<dbReference type="Proteomes" id="UP000030669">
    <property type="component" value="Unassembled WGS sequence"/>
</dbReference>
<gene>
    <name evidence="2" type="ORF">GLOTRDRAFT_91277</name>
</gene>
<dbReference type="EMBL" id="KB469297">
    <property type="protein sequence ID" value="EPQ59797.1"/>
    <property type="molecule type" value="Genomic_DNA"/>
</dbReference>
<dbReference type="HOGENOM" id="CLU_449804_0_0_1"/>
<dbReference type="AlphaFoldDB" id="S7QK85"/>
<protein>
    <submittedName>
        <fullName evidence="2">Uncharacterized protein</fullName>
    </submittedName>
</protein>
<dbReference type="RefSeq" id="XP_007862687.1">
    <property type="nucleotide sequence ID" value="XM_007864496.1"/>
</dbReference>
<sequence>MPSFNSSTDIIELRGTRVNWLHRGGRICIDGAQYEYYDSSDDESVVNRPGVGRTVDNFISRISAPLEMFLGNVCERMAARHLRGANAAFARIILRAESGDPSKKVRKPLDLPHWLQALRSGKIDPTKFWYHLETAENTEEHREVYCAITTDVKKLIKYAMSSTSRLTAIYYLILLLVMLPRTAASLVKGLNVRDAMVRLAEEACRNGSSPSIAATLRPIQETASDLERYTVSTTGDLPTFTDFSQSDVVHMLHGHARGVCGSAFWYLLTSSGSFSKLPKHQIRDGLAALTEDWTRRVVYWLKAAQVNSLDVTIYSLVLHNSRRSRAPMVTYTERILLWLPVFRVLCDEDSEGLLKFPPLLELTQSIIQSYTRILSAPLCGRNPDHLEPLTAEQRRSIERVYKRLSHSNSVSERVYRFHWTCRSILDALEGTLSPFFQWWATYAVGVRGASTTSPTPLQKRACDDLLRLLTSNECSKVDATQGAILHPFFTAQVAKTLGEILRDSELTCRSTCLPVYASILPVWSSFSVEDRSLYDSHPSTTTTRERSGAESGVHPASASSGNGLHSIETPEYHFTQRLLEHWDNHLKAYLRKHPTISLPVFKVSLVA</sequence>
<accession>S7QK85</accession>
<evidence type="ECO:0000313" key="2">
    <source>
        <dbReference type="EMBL" id="EPQ59797.1"/>
    </source>
</evidence>
<organism evidence="2 3">
    <name type="scientific">Gloeophyllum trabeum (strain ATCC 11539 / FP-39264 / Madison 617)</name>
    <name type="common">Brown rot fungus</name>
    <dbReference type="NCBI Taxonomy" id="670483"/>
    <lineage>
        <taxon>Eukaryota</taxon>
        <taxon>Fungi</taxon>
        <taxon>Dikarya</taxon>
        <taxon>Basidiomycota</taxon>
        <taxon>Agaricomycotina</taxon>
        <taxon>Agaricomycetes</taxon>
        <taxon>Gloeophyllales</taxon>
        <taxon>Gloeophyllaceae</taxon>
        <taxon>Gloeophyllum</taxon>
    </lineage>
</organism>
<name>S7QK85_GLOTA</name>
<dbReference type="KEGG" id="gtr:GLOTRDRAFT_91277"/>
<evidence type="ECO:0000256" key="1">
    <source>
        <dbReference type="SAM" id="MobiDB-lite"/>
    </source>
</evidence>
<dbReference type="GeneID" id="19309302"/>
<keyword evidence="3" id="KW-1185">Reference proteome</keyword>
<proteinExistence type="predicted"/>